<evidence type="ECO:0000313" key="1">
    <source>
        <dbReference type="EMBL" id="HIX66737.1"/>
    </source>
</evidence>
<proteinExistence type="predicted"/>
<protein>
    <submittedName>
        <fullName evidence="1">Flagellin lysine-N-methylase</fullName>
        <ecNumber evidence="1">2.1.1.-</ecNumber>
    </submittedName>
</protein>
<reference evidence="1" key="1">
    <citation type="journal article" date="2021" name="PeerJ">
        <title>Extensive microbial diversity within the chicken gut microbiome revealed by metagenomics and culture.</title>
        <authorList>
            <person name="Gilroy R."/>
            <person name="Ravi A."/>
            <person name="Getino M."/>
            <person name="Pursley I."/>
            <person name="Horton D.L."/>
            <person name="Alikhan N.F."/>
            <person name="Baker D."/>
            <person name="Gharbi K."/>
            <person name="Hall N."/>
            <person name="Watson M."/>
            <person name="Adriaenssens E.M."/>
            <person name="Foster-Nyarko E."/>
            <person name="Jarju S."/>
            <person name="Secka A."/>
            <person name="Antonio M."/>
            <person name="Oren A."/>
            <person name="Chaudhuri R.R."/>
            <person name="La Ragione R."/>
            <person name="Hildebrand F."/>
            <person name="Pallen M.J."/>
        </authorList>
    </citation>
    <scope>NUCLEOTIDE SEQUENCE</scope>
    <source>
        <strain evidence="1">CHK191-13928</strain>
    </source>
</reference>
<name>A0A9D1WT73_9FIRM</name>
<reference evidence="1" key="2">
    <citation type="submission" date="2021-04" db="EMBL/GenBank/DDBJ databases">
        <authorList>
            <person name="Gilroy R."/>
        </authorList>
    </citation>
    <scope>NUCLEOTIDE SEQUENCE</scope>
    <source>
        <strain evidence="1">CHK191-13928</strain>
    </source>
</reference>
<organism evidence="1 2">
    <name type="scientific">Candidatus Anaerostipes excrementavium</name>
    <dbReference type="NCBI Taxonomy" id="2838463"/>
    <lineage>
        <taxon>Bacteria</taxon>
        <taxon>Bacillati</taxon>
        <taxon>Bacillota</taxon>
        <taxon>Clostridia</taxon>
        <taxon>Lachnospirales</taxon>
        <taxon>Lachnospiraceae</taxon>
        <taxon>Anaerostipes</taxon>
    </lineage>
</organism>
<dbReference type="Proteomes" id="UP000886721">
    <property type="component" value="Unassembled WGS sequence"/>
</dbReference>
<dbReference type="GO" id="GO:0008168">
    <property type="term" value="F:methyltransferase activity"/>
    <property type="evidence" value="ECO:0007669"/>
    <property type="project" value="UniProtKB-KW"/>
</dbReference>
<comment type="caution">
    <text evidence="1">The sequence shown here is derived from an EMBL/GenBank/DDBJ whole genome shotgun (WGS) entry which is preliminary data.</text>
</comment>
<dbReference type="EC" id="2.1.1.-" evidence="1"/>
<sequence length="328" mass="38720">MRGQRPDYWKDFSCIASECQDNCCIGWEIDIDPDSLKRYQNMEGSMGERLRAGIDTNGQPHFRIQKDRRCVFLNQENLCDIQKELGEDALCDICREHPRFYHVCGGIEEAGLGIACEEAARLILNRKDSVHFSGIGPECQDDWVCFLLTVREQLIQILQNRQISIIKRMDRMLSYGRKVQESINQGHPIHKFSEEEISCQSAEQIFARDMEFWLSFYQELEIMDSRWHSMLRQAKALEWEDIPNEIFWEQLSVYFIFRHFTAAEEDDDIYGKIRFAVLSCLIIFYVSKSLITKQLKDAWIRTAVLYSKEIEYSDENIEMIWEELLFTP</sequence>
<dbReference type="GO" id="GO:0032259">
    <property type="term" value="P:methylation"/>
    <property type="evidence" value="ECO:0007669"/>
    <property type="project" value="UniProtKB-KW"/>
</dbReference>
<gene>
    <name evidence="1" type="primary">fliB</name>
    <name evidence="1" type="ORF">H9735_01275</name>
</gene>
<keyword evidence="1" id="KW-0808">Transferase</keyword>
<keyword evidence="1" id="KW-0969">Cilium</keyword>
<keyword evidence="1" id="KW-0282">Flagellum</keyword>
<accession>A0A9D1WT73</accession>
<dbReference type="EMBL" id="DXEM01000004">
    <property type="protein sequence ID" value="HIX66737.1"/>
    <property type="molecule type" value="Genomic_DNA"/>
</dbReference>
<evidence type="ECO:0000313" key="2">
    <source>
        <dbReference type="Proteomes" id="UP000886721"/>
    </source>
</evidence>
<dbReference type="AlphaFoldDB" id="A0A9D1WT73"/>
<keyword evidence="1" id="KW-0489">Methyltransferase</keyword>
<keyword evidence="1" id="KW-0966">Cell projection</keyword>
<dbReference type="NCBIfam" id="NF038110">
    <property type="entry name" value="Lys_methyl_FliB"/>
    <property type="match status" value="1"/>
</dbReference>